<reference evidence="1" key="1">
    <citation type="journal article" date="2015" name="Nature">
        <title>Complex archaea that bridge the gap between prokaryotes and eukaryotes.</title>
        <authorList>
            <person name="Spang A."/>
            <person name="Saw J.H."/>
            <person name="Jorgensen S.L."/>
            <person name="Zaremba-Niedzwiedzka K."/>
            <person name="Martijn J."/>
            <person name="Lind A.E."/>
            <person name="van Eijk R."/>
            <person name="Schleper C."/>
            <person name="Guy L."/>
            <person name="Ettema T.J."/>
        </authorList>
    </citation>
    <scope>NUCLEOTIDE SEQUENCE</scope>
</reference>
<accession>A0A0F9PJJ1</accession>
<sequence>MKRKLVAVKIDETDMWHHTDPEKERLFGRIFGIYAADLSQVTHCCEFTPSYELHFVNSDFEGGEGYCDLDDKVQEEMHDYIEEGDRTTDFISYFHCSLIDSFPKISDGFPTSPAKSCVIELGFNDADLGGEEDQQEVMEDLVEELQSNPV</sequence>
<proteinExistence type="predicted"/>
<comment type="caution">
    <text evidence="1">The sequence shown here is derived from an EMBL/GenBank/DDBJ whole genome shotgun (WGS) entry which is preliminary data.</text>
</comment>
<organism evidence="1">
    <name type="scientific">marine sediment metagenome</name>
    <dbReference type="NCBI Taxonomy" id="412755"/>
    <lineage>
        <taxon>unclassified sequences</taxon>
        <taxon>metagenomes</taxon>
        <taxon>ecological metagenomes</taxon>
    </lineage>
</organism>
<protein>
    <submittedName>
        <fullName evidence="1">Uncharacterized protein</fullName>
    </submittedName>
</protein>
<dbReference type="AlphaFoldDB" id="A0A0F9PJJ1"/>
<gene>
    <name evidence="1" type="ORF">LCGC14_1130270</name>
</gene>
<dbReference type="EMBL" id="LAZR01005289">
    <property type="protein sequence ID" value="KKN01186.1"/>
    <property type="molecule type" value="Genomic_DNA"/>
</dbReference>
<name>A0A0F9PJJ1_9ZZZZ</name>
<evidence type="ECO:0000313" key="1">
    <source>
        <dbReference type="EMBL" id="KKN01186.1"/>
    </source>
</evidence>